<evidence type="ECO:0000256" key="1">
    <source>
        <dbReference type="ARBA" id="ARBA00022598"/>
    </source>
</evidence>
<keyword evidence="2" id="KW-0547">Nucleotide-binding</keyword>
<dbReference type="InterPro" id="IPR051046">
    <property type="entry name" value="MurCDEF_CellWall_CoF430Synth"/>
</dbReference>
<protein>
    <recommendedName>
        <fullName evidence="4">Mur ligase C-terminal domain-containing protein</fullName>
    </recommendedName>
</protein>
<dbReference type="EMBL" id="BARW01029077">
    <property type="protein sequence ID" value="GAJ05474.1"/>
    <property type="molecule type" value="Genomic_DNA"/>
</dbReference>
<sequence length="121" mass="12800">SPPSVHSALRTLAMMEGGRKIAVLGDMLELGEHAVDAHLEIGRALHGAGIDMLLTVGQLSRLTARGAVDAGMPISSVSEFDDSSQAAREIAEKVRERDVVLVKGSRAMRMEKVVEVLLAAA</sequence>
<name>X1TJQ2_9ZZZZ</name>
<evidence type="ECO:0000259" key="4">
    <source>
        <dbReference type="Pfam" id="PF02875"/>
    </source>
</evidence>
<evidence type="ECO:0000256" key="3">
    <source>
        <dbReference type="ARBA" id="ARBA00022840"/>
    </source>
</evidence>
<accession>X1TJQ2</accession>
<evidence type="ECO:0000256" key="2">
    <source>
        <dbReference type="ARBA" id="ARBA00022741"/>
    </source>
</evidence>
<dbReference type="Pfam" id="PF02875">
    <property type="entry name" value="Mur_ligase_C"/>
    <property type="match status" value="1"/>
</dbReference>
<comment type="caution">
    <text evidence="5">The sequence shown here is derived from an EMBL/GenBank/DDBJ whole genome shotgun (WGS) entry which is preliminary data.</text>
</comment>
<dbReference type="InterPro" id="IPR004101">
    <property type="entry name" value="Mur_ligase_C"/>
</dbReference>
<keyword evidence="3" id="KW-0067">ATP-binding</keyword>
<evidence type="ECO:0000313" key="5">
    <source>
        <dbReference type="EMBL" id="GAJ05474.1"/>
    </source>
</evidence>
<dbReference type="GO" id="GO:0005524">
    <property type="term" value="F:ATP binding"/>
    <property type="evidence" value="ECO:0007669"/>
    <property type="project" value="UniProtKB-KW"/>
</dbReference>
<dbReference type="PANTHER" id="PTHR43024">
    <property type="entry name" value="UDP-N-ACETYLMURAMOYL-TRIPEPTIDE--D-ALANYL-D-ALANINE LIGASE"/>
    <property type="match status" value="1"/>
</dbReference>
<dbReference type="Gene3D" id="3.90.190.20">
    <property type="entry name" value="Mur ligase, C-terminal domain"/>
    <property type="match status" value="1"/>
</dbReference>
<feature type="domain" description="Mur ligase C-terminal" evidence="4">
    <location>
        <begin position="2"/>
        <end position="106"/>
    </location>
</feature>
<gene>
    <name evidence="5" type="ORF">S12H4_46799</name>
</gene>
<dbReference type="SUPFAM" id="SSF53244">
    <property type="entry name" value="MurD-like peptide ligases, peptide-binding domain"/>
    <property type="match status" value="1"/>
</dbReference>
<dbReference type="AlphaFoldDB" id="X1TJQ2"/>
<dbReference type="GO" id="GO:0016881">
    <property type="term" value="F:acid-amino acid ligase activity"/>
    <property type="evidence" value="ECO:0007669"/>
    <property type="project" value="InterPro"/>
</dbReference>
<reference evidence="5" key="1">
    <citation type="journal article" date="2014" name="Front. Microbiol.">
        <title>High frequency of phylogenetically diverse reductive dehalogenase-homologous genes in deep subseafloor sedimentary metagenomes.</title>
        <authorList>
            <person name="Kawai M."/>
            <person name="Futagami T."/>
            <person name="Toyoda A."/>
            <person name="Takaki Y."/>
            <person name="Nishi S."/>
            <person name="Hori S."/>
            <person name="Arai W."/>
            <person name="Tsubouchi T."/>
            <person name="Morono Y."/>
            <person name="Uchiyama I."/>
            <person name="Ito T."/>
            <person name="Fujiyama A."/>
            <person name="Inagaki F."/>
            <person name="Takami H."/>
        </authorList>
    </citation>
    <scope>NUCLEOTIDE SEQUENCE</scope>
    <source>
        <strain evidence="5">Expedition CK06-06</strain>
    </source>
</reference>
<proteinExistence type="predicted"/>
<feature type="non-terminal residue" evidence="5">
    <location>
        <position position="1"/>
    </location>
</feature>
<organism evidence="5">
    <name type="scientific">marine sediment metagenome</name>
    <dbReference type="NCBI Taxonomy" id="412755"/>
    <lineage>
        <taxon>unclassified sequences</taxon>
        <taxon>metagenomes</taxon>
        <taxon>ecological metagenomes</taxon>
    </lineage>
</organism>
<dbReference type="PANTHER" id="PTHR43024:SF1">
    <property type="entry name" value="UDP-N-ACETYLMURAMOYL-TRIPEPTIDE--D-ALANYL-D-ALANINE LIGASE"/>
    <property type="match status" value="1"/>
</dbReference>
<keyword evidence="1" id="KW-0436">Ligase</keyword>
<dbReference type="InterPro" id="IPR036615">
    <property type="entry name" value="Mur_ligase_C_dom_sf"/>
</dbReference>